<organism evidence="1 2">
    <name type="scientific">Sphingobacterium kitahiroshimense</name>
    <dbReference type="NCBI Taxonomy" id="470446"/>
    <lineage>
        <taxon>Bacteria</taxon>
        <taxon>Pseudomonadati</taxon>
        <taxon>Bacteroidota</taxon>
        <taxon>Sphingobacteriia</taxon>
        <taxon>Sphingobacteriales</taxon>
        <taxon>Sphingobacteriaceae</taxon>
        <taxon>Sphingobacterium</taxon>
    </lineage>
</organism>
<protein>
    <recommendedName>
        <fullName evidence="3">YD repeat-containing protein</fullName>
    </recommendedName>
</protein>
<comment type="caution">
    <text evidence="1">The sequence shown here is derived from an EMBL/GenBank/DDBJ whole genome shotgun (WGS) entry which is preliminary data.</text>
</comment>
<reference evidence="1 2" key="1">
    <citation type="submission" date="2024-04" db="EMBL/GenBank/DDBJ databases">
        <title>WGS of bacteria from Torrens River.</title>
        <authorList>
            <person name="Wyrsch E.R."/>
            <person name="Drigo B."/>
        </authorList>
    </citation>
    <scope>NUCLEOTIDE SEQUENCE [LARGE SCALE GENOMIC DNA]</scope>
    <source>
        <strain evidence="1 2">TWI391</strain>
    </source>
</reference>
<dbReference type="RefSeq" id="WP_346582186.1">
    <property type="nucleotide sequence ID" value="NZ_JBDJLH010000002.1"/>
</dbReference>
<accession>A0ABV0BZF7</accession>
<keyword evidence="2" id="KW-1185">Reference proteome</keyword>
<evidence type="ECO:0008006" key="3">
    <source>
        <dbReference type="Google" id="ProtNLM"/>
    </source>
</evidence>
<evidence type="ECO:0000313" key="1">
    <source>
        <dbReference type="EMBL" id="MEN5379433.1"/>
    </source>
</evidence>
<evidence type="ECO:0000313" key="2">
    <source>
        <dbReference type="Proteomes" id="UP001409291"/>
    </source>
</evidence>
<dbReference type="Gene3D" id="2.180.10.10">
    <property type="entry name" value="RHS repeat-associated core"/>
    <property type="match status" value="1"/>
</dbReference>
<sequence>MKSINVLLVVVVLLFQTLCLGQTQEHTKIDFIVTNDYMSERNLSLMGGPIPVNYKKEIKESLRNSFVEFYDDNNNITAEKYYNKIGALYHTNQNFYDSKNRLEKTLEIDEFKNDTCVIQYQYTDSLNLVAHKQVSRSCSSNFLDFYYSYNEKGQKIKEVLNENNTLLRKKVILEISKNERQISSYDQANRLSNYQYKYNNKDLLIYEKRKEWDYVQKGEYFEIGGEYEYLYQYDKNGNWIERIKQTYCPAKKKVATNKKVDNKKSLVKTEEPKLLENIDYNCEPEIKEKLIRKIYYK</sequence>
<dbReference type="Proteomes" id="UP001409291">
    <property type="component" value="Unassembled WGS sequence"/>
</dbReference>
<dbReference type="EMBL" id="JBDJNQ010000010">
    <property type="protein sequence ID" value="MEN5379433.1"/>
    <property type="molecule type" value="Genomic_DNA"/>
</dbReference>
<proteinExistence type="predicted"/>
<gene>
    <name evidence="1" type="ORF">ABE541_19360</name>
</gene>
<name>A0ABV0BZF7_9SPHI</name>